<comment type="caution">
    <text evidence="7">The sequence shown here is derived from an EMBL/GenBank/DDBJ whole genome shotgun (WGS) entry which is preliminary data.</text>
</comment>
<reference evidence="8" key="1">
    <citation type="journal article" date="2019" name="Int. J. Syst. Evol. Microbiol.">
        <title>The Global Catalogue of Microorganisms (GCM) 10K type strain sequencing project: providing services to taxonomists for standard genome sequencing and annotation.</title>
        <authorList>
            <consortium name="The Broad Institute Genomics Platform"/>
            <consortium name="The Broad Institute Genome Sequencing Center for Infectious Disease"/>
            <person name="Wu L."/>
            <person name="Ma J."/>
        </authorList>
    </citation>
    <scope>NUCLEOTIDE SEQUENCE [LARGE SCALE GENOMIC DNA]</scope>
    <source>
        <strain evidence="8">JCM 18392</strain>
    </source>
</reference>
<feature type="transmembrane region" description="Helical" evidence="5">
    <location>
        <begin position="368"/>
        <end position="391"/>
    </location>
</feature>
<feature type="transmembrane region" description="Helical" evidence="5">
    <location>
        <begin position="44"/>
        <end position="61"/>
    </location>
</feature>
<dbReference type="RefSeq" id="WP_345293619.1">
    <property type="nucleotide sequence ID" value="NZ_BAABJY010000001.1"/>
</dbReference>
<evidence type="ECO:0000313" key="8">
    <source>
        <dbReference type="Proteomes" id="UP001501323"/>
    </source>
</evidence>
<dbReference type="EMBL" id="BAABJY010000001">
    <property type="protein sequence ID" value="GAA4854155.1"/>
    <property type="molecule type" value="Genomic_DNA"/>
</dbReference>
<feature type="transmembrane region" description="Helical" evidence="5">
    <location>
        <begin position="245"/>
        <end position="263"/>
    </location>
</feature>
<evidence type="ECO:0000256" key="5">
    <source>
        <dbReference type="SAM" id="Phobius"/>
    </source>
</evidence>
<comment type="subcellular location">
    <subcellularLocation>
        <location evidence="1">Membrane</location>
        <topology evidence="1">Multi-pass membrane protein</topology>
    </subcellularLocation>
</comment>
<dbReference type="InterPro" id="IPR051533">
    <property type="entry name" value="WaaL-like"/>
</dbReference>
<feature type="transmembrane region" description="Helical" evidence="5">
    <location>
        <begin position="270"/>
        <end position="288"/>
    </location>
</feature>
<proteinExistence type="predicted"/>
<evidence type="ECO:0000256" key="4">
    <source>
        <dbReference type="ARBA" id="ARBA00023136"/>
    </source>
</evidence>
<feature type="transmembrane region" description="Helical" evidence="5">
    <location>
        <begin position="73"/>
        <end position="93"/>
    </location>
</feature>
<evidence type="ECO:0000256" key="3">
    <source>
        <dbReference type="ARBA" id="ARBA00022989"/>
    </source>
</evidence>
<feature type="domain" description="O-antigen ligase-related" evidence="6">
    <location>
        <begin position="230"/>
        <end position="376"/>
    </location>
</feature>
<dbReference type="InterPro" id="IPR007016">
    <property type="entry name" value="O-antigen_ligase-rel_domated"/>
</dbReference>
<keyword evidence="2 5" id="KW-0812">Transmembrane</keyword>
<name>A0ABP9DRE2_9GAMM</name>
<evidence type="ECO:0000256" key="1">
    <source>
        <dbReference type="ARBA" id="ARBA00004141"/>
    </source>
</evidence>
<keyword evidence="3 5" id="KW-1133">Transmembrane helix</keyword>
<keyword evidence="8" id="KW-1185">Reference proteome</keyword>
<dbReference type="Pfam" id="PF04932">
    <property type="entry name" value="Wzy_C"/>
    <property type="match status" value="1"/>
</dbReference>
<evidence type="ECO:0000259" key="6">
    <source>
        <dbReference type="Pfam" id="PF04932"/>
    </source>
</evidence>
<feature type="transmembrane region" description="Helical" evidence="5">
    <location>
        <begin position="156"/>
        <end position="177"/>
    </location>
</feature>
<evidence type="ECO:0000313" key="7">
    <source>
        <dbReference type="EMBL" id="GAA4854155.1"/>
    </source>
</evidence>
<feature type="transmembrane region" description="Helical" evidence="5">
    <location>
        <begin position="222"/>
        <end position="239"/>
    </location>
</feature>
<gene>
    <name evidence="7" type="ORF">GCM10023332_01800</name>
</gene>
<dbReference type="PANTHER" id="PTHR37422">
    <property type="entry name" value="TEICHURONIC ACID BIOSYNTHESIS PROTEIN TUAE"/>
    <property type="match status" value="1"/>
</dbReference>
<feature type="transmembrane region" description="Helical" evidence="5">
    <location>
        <begin position="197"/>
        <end position="215"/>
    </location>
</feature>
<organism evidence="7 8">
    <name type="scientific">Luteimonas vadosa</name>
    <dbReference type="NCBI Taxonomy" id="1165507"/>
    <lineage>
        <taxon>Bacteria</taxon>
        <taxon>Pseudomonadati</taxon>
        <taxon>Pseudomonadota</taxon>
        <taxon>Gammaproteobacteria</taxon>
        <taxon>Lysobacterales</taxon>
        <taxon>Lysobacteraceae</taxon>
        <taxon>Luteimonas</taxon>
    </lineage>
</organism>
<evidence type="ECO:0000256" key="2">
    <source>
        <dbReference type="ARBA" id="ARBA00022692"/>
    </source>
</evidence>
<keyword evidence="4 5" id="KW-0472">Membrane</keyword>
<dbReference type="PANTHER" id="PTHR37422:SF13">
    <property type="entry name" value="LIPOPOLYSACCHARIDE BIOSYNTHESIS PROTEIN PA4999-RELATED"/>
    <property type="match status" value="1"/>
</dbReference>
<accession>A0ABP9DRE2</accession>
<dbReference type="Proteomes" id="UP001501323">
    <property type="component" value="Unassembled WGS sequence"/>
</dbReference>
<protein>
    <recommendedName>
        <fullName evidence="6">O-antigen ligase-related domain-containing protein</fullName>
    </recommendedName>
</protein>
<sequence>MNSVPAHRASSVTKGPLGIPALAAGVLLLAALLFGGGVRGTGDWIVYAVTAMAAGVLVWGWNPRDGHPWTRVVDAIILATLAVCVLQLLPLPLALTTAGGERAAILAELRVAGVHPEAMAISLDRWASVRALLAAGTFATLWGLTRHLSRADRIVLVKGVLVVAVLLAAVGIAQAIAKPDTTGGHAFFTSRNHFATLLAMLVPFSVAAACSGAPANGPASRIGWYGVAGTLVLAVAFTYSRTGVVLVALALTASLWGIVWPRLHGRRARLLASGVVAGGAVAVLLLSADRLAARFSDGLVGDLRWQYFARSAQAVADYFPWGSGVGTFAGTYERNEAVESLLSPAWGPGEYIFALYAHNEPLQVGIEAGLPGLGLMLAFLAVVSWGIVAAFRAGGRGDSWRCAAAIAVAMPLLHSLVDSPLRTLACSAVLALGLSLLAMPRQEQRAVP</sequence>
<feature type="transmembrane region" description="Helical" evidence="5">
    <location>
        <begin position="17"/>
        <end position="38"/>
    </location>
</feature>